<dbReference type="Gene3D" id="1.20.120.450">
    <property type="entry name" value="dinb family like domain"/>
    <property type="match status" value="1"/>
</dbReference>
<proteinExistence type="predicted"/>
<evidence type="ECO:0000313" key="2">
    <source>
        <dbReference type="EMBL" id="MFD1778594.1"/>
    </source>
</evidence>
<organism evidence="2 3">
    <name type="scientific">Fredinandcohnia salidurans</name>
    <dbReference type="NCBI Taxonomy" id="2595041"/>
    <lineage>
        <taxon>Bacteria</taxon>
        <taxon>Bacillati</taxon>
        <taxon>Bacillota</taxon>
        <taxon>Bacilli</taxon>
        <taxon>Bacillales</taxon>
        <taxon>Bacillaceae</taxon>
        <taxon>Fredinandcohnia</taxon>
    </lineage>
</organism>
<dbReference type="EMBL" id="JBHUEK010000010">
    <property type="protein sequence ID" value="MFD1778594.1"/>
    <property type="molecule type" value="Genomic_DNA"/>
</dbReference>
<comment type="caution">
    <text evidence="2">The sequence shown here is derived from an EMBL/GenBank/DDBJ whole genome shotgun (WGS) entry which is preliminary data.</text>
</comment>
<dbReference type="RefSeq" id="WP_388036919.1">
    <property type="nucleotide sequence ID" value="NZ_JBHUEK010000010.1"/>
</dbReference>
<evidence type="ECO:0000313" key="3">
    <source>
        <dbReference type="Proteomes" id="UP001597227"/>
    </source>
</evidence>
<dbReference type="Pfam" id="PF12867">
    <property type="entry name" value="DinB_2"/>
    <property type="match status" value="1"/>
</dbReference>
<dbReference type="InterPro" id="IPR034660">
    <property type="entry name" value="DinB/YfiT-like"/>
</dbReference>
<dbReference type="InterPro" id="IPR024775">
    <property type="entry name" value="DinB-like"/>
</dbReference>
<keyword evidence="3" id="KW-1185">Reference proteome</keyword>
<dbReference type="Proteomes" id="UP001597227">
    <property type="component" value="Unassembled WGS sequence"/>
</dbReference>
<dbReference type="SUPFAM" id="SSF109854">
    <property type="entry name" value="DinB/YfiT-like putative metalloenzymes"/>
    <property type="match status" value="1"/>
</dbReference>
<sequence length="151" mass="17477">MSHYLLMQFELLKGRFLGDLEDVTDDIVSIQPDGFNNTILWHVGHLVTVNEQFMFGYPKKSTYLPENYLNLFAKGTSPADWNGEIPSIADLVDQFTEQVTRIQQIPVERFDERLKQPFLGLETFGEITNLAFFHIAYHLGQIHAMKLMLQK</sequence>
<feature type="domain" description="DinB-like" evidence="1">
    <location>
        <begin position="8"/>
        <end position="142"/>
    </location>
</feature>
<name>A0ABW4MLT4_9BACI</name>
<evidence type="ECO:0000259" key="1">
    <source>
        <dbReference type="Pfam" id="PF12867"/>
    </source>
</evidence>
<gene>
    <name evidence="2" type="ORF">ACFSFW_07930</name>
</gene>
<protein>
    <submittedName>
        <fullName evidence="2">DinB family protein</fullName>
    </submittedName>
</protein>
<accession>A0ABW4MLT4</accession>
<reference evidence="3" key="1">
    <citation type="journal article" date="2019" name="Int. J. Syst. Evol. Microbiol.">
        <title>The Global Catalogue of Microorganisms (GCM) 10K type strain sequencing project: providing services to taxonomists for standard genome sequencing and annotation.</title>
        <authorList>
            <consortium name="The Broad Institute Genomics Platform"/>
            <consortium name="The Broad Institute Genome Sequencing Center for Infectious Disease"/>
            <person name="Wu L."/>
            <person name="Ma J."/>
        </authorList>
    </citation>
    <scope>NUCLEOTIDE SEQUENCE [LARGE SCALE GENOMIC DNA]</scope>
    <source>
        <strain evidence="3">CCUG 15531</strain>
    </source>
</reference>